<evidence type="ECO:0000256" key="2">
    <source>
        <dbReference type="ARBA" id="ARBA00023012"/>
    </source>
</evidence>
<keyword evidence="11" id="KW-1185">Reference proteome</keyword>
<proteinExistence type="predicted"/>
<dbReference type="PANTHER" id="PTHR48111">
    <property type="entry name" value="REGULATOR OF RPOS"/>
    <property type="match status" value="1"/>
</dbReference>
<dbReference type="InterPro" id="IPR039420">
    <property type="entry name" value="WalR-like"/>
</dbReference>
<evidence type="ECO:0000256" key="1">
    <source>
        <dbReference type="ARBA" id="ARBA00022553"/>
    </source>
</evidence>
<dbReference type="CDD" id="cd00383">
    <property type="entry name" value="trans_reg_C"/>
    <property type="match status" value="1"/>
</dbReference>
<keyword evidence="1 6" id="KW-0597">Phosphoprotein</keyword>
<dbReference type="GO" id="GO:0000976">
    <property type="term" value="F:transcription cis-regulatory region binding"/>
    <property type="evidence" value="ECO:0007669"/>
    <property type="project" value="TreeGrafter"/>
</dbReference>
<gene>
    <name evidence="10" type="ORF">MAIT1_03302</name>
</gene>
<evidence type="ECO:0000313" key="11">
    <source>
        <dbReference type="Proteomes" id="UP000194003"/>
    </source>
</evidence>
<dbReference type="InterPro" id="IPR011006">
    <property type="entry name" value="CheY-like_superfamily"/>
</dbReference>
<dbReference type="Gene3D" id="3.40.50.2300">
    <property type="match status" value="1"/>
</dbReference>
<dbReference type="GO" id="GO:0000156">
    <property type="term" value="F:phosphorelay response regulator activity"/>
    <property type="evidence" value="ECO:0007669"/>
    <property type="project" value="TreeGrafter"/>
</dbReference>
<evidence type="ECO:0000259" key="8">
    <source>
        <dbReference type="PROSITE" id="PS50110"/>
    </source>
</evidence>
<sequence length="237" mass="26820">MVAMSALILIVDDEIDLVDTLEYNLRAAQYQTRRAHNGRDALRLAAQTPLPDLILLDLMLPGISGLDVCRSLRDNERLRNIPVLMLTARGESADHEAGFLAGADDYVVKPFSVREVLLRVQAVLRRSREYAATAASSREILFGKLRIDRVAHKVWVGAEEIRLTFMEFKLLVSFLEQRGRLLTRDILLDEVWGITAAVQTRTIDTHVKRLRQKLGEAGDYIETLRGAGYRFIEHAPE</sequence>
<dbReference type="InterPro" id="IPR001867">
    <property type="entry name" value="OmpR/PhoB-type_DNA-bd"/>
</dbReference>
<evidence type="ECO:0000256" key="4">
    <source>
        <dbReference type="ARBA" id="ARBA00023125"/>
    </source>
</evidence>
<comment type="caution">
    <text evidence="10">The sequence shown here is derived from an EMBL/GenBank/DDBJ whole genome shotgun (WGS) entry which is preliminary data.</text>
</comment>
<keyword evidence="3" id="KW-0805">Transcription regulation</keyword>
<evidence type="ECO:0000256" key="3">
    <source>
        <dbReference type="ARBA" id="ARBA00023015"/>
    </source>
</evidence>
<dbReference type="GO" id="GO:0032993">
    <property type="term" value="C:protein-DNA complex"/>
    <property type="evidence" value="ECO:0007669"/>
    <property type="project" value="TreeGrafter"/>
</dbReference>
<dbReference type="InterPro" id="IPR001789">
    <property type="entry name" value="Sig_transdc_resp-reg_receiver"/>
</dbReference>
<dbReference type="InterPro" id="IPR016032">
    <property type="entry name" value="Sig_transdc_resp-reg_C-effctor"/>
</dbReference>
<keyword evidence="5" id="KW-0804">Transcription</keyword>
<dbReference type="Gene3D" id="1.10.10.10">
    <property type="entry name" value="Winged helix-like DNA-binding domain superfamily/Winged helix DNA-binding domain"/>
    <property type="match status" value="1"/>
</dbReference>
<dbReference type="SUPFAM" id="SSF52172">
    <property type="entry name" value="CheY-like"/>
    <property type="match status" value="1"/>
</dbReference>
<dbReference type="Pfam" id="PF00486">
    <property type="entry name" value="Trans_reg_C"/>
    <property type="match status" value="1"/>
</dbReference>
<dbReference type="AlphaFoldDB" id="A0A1Y2K688"/>
<evidence type="ECO:0000256" key="7">
    <source>
        <dbReference type="PROSITE-ProRule" id="PRU01091"/>
    </source>
</evidence>
<dbReference type="SUPFAM" id="SSF46894">
    <property type="entry name" value="C-terminal effector domain of the bipartite response regulators"/>
    <property type="match status" value="1"/>
</dbReference>
<keyword evidence="4 7" id="KW-0238">DNA-binding</keyword>
<dbReference type="STRING" id="1434232.MAIT1_03302"/>
<dbReference type="EMBL" id="LVJN01000018">
    <property type="protein sequence ID" value="OSM05149.1"/>
    <property type="molecule type" value="Genomic_DNA"/>
</dbReference>
<evidence type="ECO:0000256" key="6">
    <source>
        <dbReference type="PROSITE-ProRule" id="PRU00169"/>
    </source>
</evidence>
<evidence type="ECO:0000313" key="10">
    <source>
        <dbReference type="EMBL" id="OSM05149.1"/>
    </source>
</evidence>
<dbReference type="Proteomes" id="UP000194003">
    <property type="component" value="Unassembled WGS sequence"/>
</dbReference>
<feature type="domain" description="Response regulatory" evidence="8">
    <location>
        <begin position="7"/>
        <end position="124"/>
    </location>
</feature>
<reference evidence="10 11" key="1">
    <citation type="journal article" date="2016" name="BMC Genomics">
        <title>Combined genomic and structural analyses of a cultured magnetotactic bacterium reveals its niche adaptation to a dynamic environment.</title>
        <authorList>
            <person name="Araujo A.C."/>
            <person name="Morillo V."/>
            <person name="Cypriano J."/>
            <person name="Teixeira L.C."/>
            <person name="Leao P."/>
            <person name="Lyra S."/>
            <person name="Almeida L.G."/>
            <person name="Bazylinski D.A."/>
            <person name="Vasconcellos A.T."/>
            <person name="Abreu F."/>
            <person name="Lins U."/>
        </authorList>
    </citation>
    <scope>NUCLEOTIDE SEQUENCE [LARGE SCALE GENOMIC DNA]</scope>
    <source>
        <strain evidence="10 11">IT-1</strain>
    </source>
</reference>
<name>A0A1Y2K688_9PROT</name>
<feature type="modified residue" description="4-aspartylphosphate" evidence="6">
    <location>
        <position position="57"/>
    </location>
</feature>
<dbReference type="InterPro" id="IPR036388">
    <property type="entry name" value="WH-like_DNA-bd_sf"/>
</dbReference>
<keyword evidence="2" id="KW-0902">Two-component regulatory system</keyword>
<dbReference type="SMART" id="SM00862">
    <property type="entry name" value="Trans_reg_C"/>
    <property type="match status" value="1"/>
</dbReference>
<dbReference type="Pfam" id="PF00072">
    <property type="entry name" value="Response_reg"/>
    <property type="match status" value="1"/>
</dbReference>
<dbReference type="PROSITE" id="PS50110">
    <property type="entry name" value="RESPONSE_REGULATORY"/>
    <property type="match status" value="1"/>
</dbReference>
<accession>A0A1Y2K688</accession>
<dbReference type="FunFam" id="3.40.50.2300:FF:000001">
    <property type="entry name" value="DNA-binding response regulator PhoB"/>
    <property type="match status" value="1"/>
</dbReference>
<dbReference type="SMART" id="SM00448">
    <property type="entry name" value="REC"/>
    <property type="match status" value="1"/>
</dbReference>
<dbReference type="GO" id="GO:0006355">
    <property type="term" value="P:regulation of DNA-templated transcription"/>
    <property type="evidence" value="ECO:0007669"/>
    <property type="project" value="InterPro"/>
</dbReference>
<organism evidence="10 11">
    <name type="scientific">Magnetofaba australis IT-1</name>
    <dbReference type="NCBI Taxonomy" id="1434232"/>
    <lineage>
        <taxon>Bacteria</taxon>
        <taxon>Pseudomonadati</taxon>
        <taxon>Pseudomonadota</taxon>
        <taxon>Magnetococcia</taxon>
        <taxon>Magnetococcales</taxon>
        <taxon>Magnetococcaceae</taxon>
        <taxon>Magnetofaba</taxon>
    </lineage>
</organism>
<feature type="domain" description="OmpR/PhoB-type" evidence="9">
    <location>
        <begin position="137"/>
        <end position="233"/>
    </location>
</feature>
<dbReference type="PANTHER" id="PTHR48111:SF21">
    <property type="entry name" value="DNA-BINDING DUAL MASTER TRANSCRIPTIONAL REGULATOR RPAA"/>
    <property type="match status" value="1"/>
</dbReference>
<dbReference type="PROSITE" id="PS51755">
    <property type="entry name" value="OMPR_PHOB"/>
    <property type="match status" value="1"/>
</dbReference>
<evidence type="ECO:0000256" key="5">
    <source>
        <dbReference type="ARBA" id="ARBA00023163"/>
    </source>
</evidence>
<dbReference type="GO" id="GO:0005829">
    <property type="term" value="C:cytosol"/>
    <property type="evidence" value="ECO:0007669"/>
    <property type="project" value="TreeGrafter"/>
</dbReference>
<feature type="DNA-binding region" description="OmpR/PhoB-type" evidence="7">
    <location>
        <begin position="137"/>
        <end position="233"/>
    </location>
</feature>
<evidence type="ECO:0000259" key="9">
    <source>
        <dbReference type="PROSITE" id="PS51755"/>
    </source>
</evidence>
<protein>
    <submittedName>
        <fullName evidence="10">Putative two component transcriptional regulator</fullName>
    </submittedName>
</protein>